<dbReference type="RefSeq" id="WP_241040727.1">
    <property type="nucleotide sequence ID" value="NZ_BAAAJF010000032.1"/>
</dbReference>
<dbReference type="Proteomes" id="UP001299970">
    <property type="component" value="Unassembled WGS sequence"/>
</dbReference>
<proteinExistence type="predicted"/>
<dbReference type="PANTHER" id="PTHR31891">
    <property type="entry name" value="FORMAMIDASE C869.04-RELATED"/>
    <property type="match status" value="1"/>
</dbReference>
<organism evidence="1 2">
    <name type="scientific">Pseudonocardia alaniniphila</name>
    <dbReference type="NCBI Taxonomy" id="75291"/>
    <lineage>
        <taxon>Bacteria</taxon>
        <taxon>Bacillati</taxon>
        <taxon>Actinomycetota</taxon>
        <taxon>Actinomycetes</taxon>
        <taxon>Pseudonocardiales</taxon>
        <taxon>Pseudonocardiaceae</taxon>
        <taxon>Pseudonocardia</taxon>
    </lineage>
</organism>
<dbReference type="SUPFAM" id="SSF141130">
    <property type="entry name" value="Acetamidase/Formamidase-like"/>
    <property type="match status" value="1"/>
</dbReference>
<reference evidence="1 2" key="1">
    <citation type="submission" date="2022-03" db="EMBL/GenBank/DDBJ databases">
        <title>Pseudonocardia alaer sp. nov., a novel actinomycete isolated from reed forest soil.</title>
        <authorList>
            <person name="Wang L."/>
        </authorList>
    </citation>
    <scope>NUCLEOTIDE SEQUENCE [LARGE SCALE GENOMIC DNA]</scope>
    <source>
        <strain evidence="1 2">Y-16303</strain>
    </source>
</reference>
<dbReference type="Gene3D" id="2.60.120.580">
    <property type="entry name" value="Acetamidase/Formamidase-like domains"/>
    <property type="match status" value="2"/>
</dbReference>
<keyword evidence="2" id="KW-1185">Reference proteome</keyword>
<name>A0ABS9TN67_9PSEU</name>
<sequence length="359" mass="38009">MNSTLLQPGEGTIAGRHLLTSTTETVSWGWLPNEKSTPCITVDSGDTVTIDTLSHEGILPDQGRNPVEFLGSYGVEATDVLHDATAIAGSGIPHGPDDGPHVVTGPIEIAGAEPGDVLKIDVLELLPRTPYGFVSSRHGYSALPDELPEGPGATYEFCRVGLSGGRMVSWMAATDGRQACFPLDPFLGLMGVAPATDEPVHSVPPGDFGGNIDVKWAQVGSSLYLPVSVPGALFYTGDPHYAQGNGEVALTALEASLRATLRLTVLSGADATAAMGGLRNPLLESPGYWIPTGMDPDLGEAMRKCVRHAITFLVERFGFERSTAMAYLSAAGDFEVSQVVDRTKGVHCMIRKADFAQWF</sequence>
<dbReference type="Pfam" id="PF03069">
    <property type="entry name" value="FmdA_AmdA"/>
    <property type="match status" value="1"/>
</dbReference>
<gene>
    <name evidence="1" type="ORF">MMF94_30170</name>
</gene>
<dbReference type="EMBL" id="JAKXMK010000029">
    <property type="protein sequence ID" value="MCH6169987.1"/>
    <property type="molecule type" value="Genomic_DNA"/>
</dbReference>
<dbReference type="PANTHER" id="PTHR31891:SF1">
    <property type="entry name" value="FORMAMIDASE C869.04-RELATED"/>
    <property type="match status" value="1"/>
</dbReference>
<comment type="caution">
    <text evidence="1">The sequence shown here is derived from an EMBL/GenBank/DDBJ whole genome shotgun (WGS) entry which is preliminary data.</text>
</comment>
<dbReference type="InterPro" id="IPR004304">
    <property type="entry name" value="FmdA_AmdA"/>
</dbReference>
<accession>A0ABS9TN67</accession>
<evidence type="ECO:0000313" key="2">
    <source>
        <dbReference type="Proteomes" id="UP001299970"/>
    </source>
</evidence>
<protein>
    <submittedName>
        <fullName evidence="1">Acetamidase/formamidase family protein</fullName>
    </submittedName>
</protein>
<evidence type="ECO:0000313" key="1">
    <source>
        <dbReference type="EMBL" id="MCH6169987.1"/>
    </source>
</evidence>
<dbReference type="Gene3D" id="3.10.28.20">
    <property type="entry name" value="Acetamidase/Formamidase-like domains"/>
    <property type="match status" value="1"/>
</dbReference>